<dbReference type="Gene3D" id="3.40.50.150">
    <property type="entry name" value="Vaccinia Virus protein VP39"/>
    <property type="match status" value="1"/>
</dbReference>
<feature type="compositionally biased region" description="Basic and acidic residues" evidence="1">
    <location>
        <begin position="112"/>
        <end position="130"/>
    </location>
</feature>
<keyword evidence="3" id="KW-1185">Reference proteome</keyword>
<keyword evidence="2" id="KW-0808">Transferase</keyword>
<dbReference type="FunCoup" id="M0MI67">
    <property type="interactions" value="66"/>
</dbReference>
<dbReference type="STRING" id="1227455.C449_10184"/>
<name>M0MI67_9EURY</name>
<dbReference type="InParanoid" id="M0MI67"/>
<dbReference type="PANTHER" id="PTHR23290">
    <property type="entry name" value="RRNA N6-ADENOSINE-METHYLTRANSFERASE METTL5"/>
    <property type="match status" value="1"/>
</dbReference>
<dbReference type="GO" id="GO:0008168">
    <property type="term" value="F:methyltransferase activity"/>
    <property type="evidence" value="ECO:0007669"/>
    <property type="project" value="UniProtKB-KW"/>
</dbReference>
<dbReference type="PATRIC" id="fig|1227455.4.peg.2086"/>
<dbReference type="CDD" id="cd02440">
    <property type="entry name" value="AdoMet_MTases"/>
    <property type="match status" value="1"/>
</dbReference>
<sequence length="222" mass="23582">MSSVSALAQRLAVVAGFEDPQVGLEQYPTPPDLAAHLIHVADLQGDIEGQPVIDLGTGTGMLALGAALRGPESVVGIDIDPDPLRTARANECRVGTTADVSWVKADATDAPLRSRAESVDTEESPSHEGDVPTTVVMNPPFGAQNDNEHADRAFLATAARVATVSYSVHNANSSGFVEAFADDNGGEVTRAYGAELDLPRQFEFHEADSRTVDAEVFRIEWE</sequence>
<comment type="caution">
    <text evidence="2">The sequence shown here is derived from an EMBL/GenBank/DDBJ whole genome shotgun (WGS) entry which is preliminary data.</text>
</comment>
<evidence type="ECO:0000313" key="2">
    <source>
        <dbReference type="EMBL" id="EMA45018.1"/>
    </source>
</evidence>
<dbReference type="SUPFAM" id="SSF53335">
    <property type="entry name" value="S-adenosyl-L-methionine-dependent methyltransferases"/>
    <property type="match status" value="1"/>
</dbReference>
<dbReference type="OrthoDB" id="31271at2157"/>
<evidence type="ECO:0000313" key="3">
    <source>
        <dbReference type="Proteomes" id="UP000011669"/>
    </source>
</evidence>
<dbReference type="PANTHER" id="PTHR23290:SF0">
    <property type="entry name" value="RRNA N6-ADENOSINE-METHYLTRANSFERASE METTL5"/>
    <property type="match status" value="1"/>
</dbReference>
<dbReference type="AlphaFoldDB" id="M0MI67"/>
<dbReference type="GO" id="GO:0032259">
    <property type="term" value="P:methylation"/>
    <property type="evidence" value="ECO:0007669"/>
    <property type="project" value="UniProtKB-KW"/>
</dbReference>
<dbReference type="InterPro" id="IPR051720">
    <property type="entry name" value="rRNA_MeTrfase/Polyamine_Synth"/>
</dbReference>
<dbReference type="EMBL" id="AOMD01000021">
    <property type="protein sequence ID" value="EMA45018.1"/>
    <property type="molecule type" value="Genomic_DNA"/>
</dbReference>
<dbReference type="Proteomes" id="UP000011669">
    <property type="component" value="Unassembled WGS sequence"/>
</dbReference>
<protein>
    <submittedName>
        <fullName evidence="2">RNA methylase</fullName>
    </submittedName>
</protein>
<accession>M0MI67</accession>
<dbReference type="Pfam" id="PF06325">
    <property type="entry name" value="PrmA"/>
    <property type="match status" value="1"/>
</dbReference>
<organism evidence="2 3">
    <name type="scientific">Halococcus saccharolyticus DSM 5350</name>
    <dbReference type="NCBI Taxonomy" id="1227455"/>
    <lineage>
        <taxon>Archaea</taxon>
        <taxon>Methanobacteriati</taxon>
        <taxon>Methanobacteriota</taxon>
        <taxon>Stenosarchaea group</taxon>
        <taxon>Halobacteria</taxon>
        <taxon>Halobacteriales</taxon>
        <taxon>Halococcaceae</taxon>
        <taxon>Halococcus</taxon>
    </lineage>
</organism>
<keyword evidence="2" id="KW-0489">Methyltransferase</keyword>
<proteinExistence type="predicted"/>
<feature type="region of interest" description="Disordered" evidence="1">
    <location>
        <begin position="110"/>
        <end position="134"/>
    </location>
</feature>
<gene>
    <name evidence="2" type="ORF">C449_10184</name>
</gene>
<dbReference type="RefSeq" id="WP_006077890.1">
    <property type="nucleotide sequence ID" value="NZ_AOMD01000021.1"/>
</dbReference>
<evidence type="ECO:0000256" key="1">
    <source>
        <dbReference type="SAM" id="MobiDB-lite"/>
    </source>
</evidence>
<reference evidence="2 3" key="1">
    <citation type="journal article" date="2014" name="PLoS Genet.">
        <title>Phylogenetically driven sequencing of extremely halophilic archaea reveals strategies for static and dynamic osmo-response.</title>
        <authorList>
            <person name="Becker E.A."/>
            <person name="Seitzer P.M."/>
            <person name="Tritt A."/>
            <person name="Larsen D."/>
            <person name="Krusor M."/>
            <person name="Yao A.I."/>
            <person name="Wu D."/>
            <person name="Madern D."/>
            <person name="Eisen J.A."/>
            <person name="Darling A.E."/>
            <person name="Facciotti M.T."/>
        </authorList>
    </citation>
    <scope>NUCLEOTIDE SEQUENCE [LARGE SCALE GENOMIC DNA]</scope>
    <source>
        <strain evidence="2 3">DSM 5350</strain>
    </source>
</reference>
<dbReference type="InterPro" id="IPR029063">
    <property type="entry name" value="SAM-dependent_MTases_sf"/>
</dbReference>